<sequence length="171" mass="17726">MRKTGGSGTSGAIRRSKLGRVITAPFRMMSKAGNFYVRGMEGLAGKVGNATGGGGGVGGPAVPVTATLPKSFSTRASSDQEREEFRELVRAASRRGGVGVGGGMGMGMRSYSVGVGKIGRIDEDEPCDFEEKPRFGGSNENRNAGLGSRGNLGLYYPRSKSSSITNVGLAR</sequence>
<comment type="caution">
    <text evidence="1">The sequence shown here is derived from an EMBL/GenBank/DDBJ whole genome shotgun (WGS) entry which is preliminary data.</text>
</comment>
<keyword evidence="2" id="KW-1185">Reference proteome</keyword>
<evidence type="ECO:0000313" key="1">
    <source>
        <dbReference type="EMBL" id="KAI4367553.1"/>
    </source>
</evidence>
<dbReference type="Proteomes" id="UP001057402">
    <property type="component" value="Chromosome 6"/>
</dbReference>
<organism evidence="1 2">
    <name type="scientific">Melastoma candidum</name>
    <dbReference type="NCBI Taxonomy" id="119954"/>
    <lineage>
        <taxon>Eukaryota</taxon>
        <taxon>Viridiplantae</taxon>
        <taxon>Streptophyta</taxon>
        <taxon>Embryophyta</taxon>
        <taxon>Tracheophyta</taxon>
        <taxon>Spermatophyta</taxon>
        <taxon>Magnoliopsida</taxon>
        <taxon>eudicotyledons</taxon>
        <taxon>Gunneridae</taxon>
        <taxon>Pentapetalae</taxon>
        <taxon>rosids</taxon>
        <taxon>malvids</taxon>
        <taxon>Myrtales</taxon>
        <taxon>Melastomataceae</taxon>
        <taxon>Melastomatoideae</taxon>
        <taxon>Melastomateae</taxon>
        <taxon>Melastoma</taxon>
    </lineage>
</organism>
<proteinExistence type="predicted"/>
<reference evidence="2" key="1">
    <citation type="journal article" date="2023" name="Front. Plant Sci.">
        <title>Chromosomal-level genome assembly of Melastoma candidum provides insights into trichome evolution.</title>
        <authorList>
            <person name="Zhong Y."/>
            <person name="Wu W."/>
            <person name="Sun C."/>
            <person name="Zou P."/>
            <person name="Liu Y."/>
            <person name="Dai S."/>
            <person name="Zhou R."/>
        </authorList>
    </citation>
    <scope>NUCLEOTIDE SEQUENCE [LARGE SCALE GENOMIC DNA]</scope>
</reference>
<evidence type="ECO:0000313" key="2">
    <source>
        <dbReference type="Proteomes" id="UP001057402"/>
    </source>
</evidence>
<name>A0ACB9QV67_9MYRT</name>
<gene>
    <name evidence="1" type="ORF">MLD38_023281</name>
</gene>
<dbReference type="EMBL" id="CM042885">
    <property type="protein sequence ID" value="KAI4367553.1"/>
    <property type="molecule type" value="Genomic_DNA"/>
</dbReference>
<accession>A0ACB9QV67</accession>
<protein>
    <submittedName>
        <fullName evidence="1">Uncharacterized protein</fullName>
    </submittedName>
</protein>